<evidence type="ECO:0000256" key="6">
    <source>
        <dbReference type="ARBA" id="ARBA00022833"/>
    </source>
</evidence>
<dbReference type="InterPro" id="IPR013087">
    <property type="entry name" value="Znf_C2H2_type"/>
</dbReference>
<feature type="region of interest" description="Disordered" evidence="10">
    <location>
        <begin position="100"/>
        <end position="135"/>
    </location>
</feature>
<reference evidence="12" key="3">
    <citation type="submission" date="2025-08" db="UniProtKB">
        <authorList>
            <consortium name="Ensembl"/>
        </authorList>
    </citation>
    <scope>IDENTIFICATION</scope>
</reference>
<evidence type="ECO:0000313" key="13">
    <source>
        <dbReference type="Proteomes" id="UP000265140"/>
    </source>
</evidence>
<feature type="domain" description="C2H2-type" evidence="11">
    <location>
        <begin position="162"/>
        <end position="189"/>
    </location>
</feature>
<keyword evidence="3" id="KW-0479">Metal-binding</keyword>
<dbReference type="PANTHER" id="PTHR24393">
    <property type="entry name" value="ZINC FINGER PROTEIN"/>
    <property type="match status" value="1"/>
</dbReference>
<keyword evidence="7" id="KW-0238">DNA-binding</keyword>
<dbReference type="Pfam" id="PF00096">
    <property type="entry name" value="zf-C2H2"/>
    <property type="match status" value="5"/>
</dbReference>
<evidence type="ECO:0000256" key="10">
    <source>
        <dbReference type="SAM" id="MobiDB-lite"/>
    </source>
</evidence>
<evidence type="ECO:0000256" key="8">
    <source>
        <dbReference type="ARBA" id="ARBA00023242"/>
    </source>
</evidence>
<dbReference type="FunFam" id="3.30.160.60:FF:002343">
    <property type="entry name" value="Zinc finger protein 33A"/>
    <property type="match status" value="1"/>
</dbReference>
<evidence type="ECO:0000256" key="1">
    <source>
        <dbReference type="ARBA" id="ARBA00004123"/>
    </source>
</evidence>
<dbReference type="GO" id="GO:0000122">
    <property type="term" value="P:negative regulation of transcription by RNA polymerase II"/>
    <property type="evidence" value="ECO:0007669"/>
    <property type="project" value="UniProtKB-ARBA"/>
</dbReference>
<reference evidence="12" key="2">
    <citation type="submission" date="2020-02" db="EMBL/GenBank/DDBJ databases">
        <title>Esox lucius (northern pike) genome, fEsoLuc1, primary haplotype.</title>
        <authorList>
            <person name="Myers G."/>
            <person name="Karagic N."/>
            <person name="Meyer A."/>
            <person name="Pippel M."/>
            <person name="Reichard M."/>
            <person name="Winkler S."/>
            <person name="Tracey A."/>
            <person name="Sims Y."/>
            <person name="Howe K."/>
            <person name="Rhie A."/>
            <person name="Formenti G."/>
            <person name="Durbin R."/>
            <person name="Fedrigo O."/>
            <person name="Jarvis E.D."/>
        </authorList>
    </citation>
    <scope>NUCLEOTIDE SEQUENCE [LARGE SCALE GENOMIC DNA]</scope>
</reference>
<organism evidence="12 13">
    <name type="scientific">Esox lucius</name>
    <name type="common">Northern pike</name>
    <dbReference type="NCBI Taxonomy" id="8010"/>
    <lineage>
        <taxon>Eukaryota</taxon>
        <taxon>Metazoa</taxon>
        <taxon>Chordata</taxon>
        <taxon>Craniata</taxon>
        <taxon>Vertebrata</taxon>
        <taxon>Euteleostomi</taxon>
        <taxon>Actinopterygii</taxon>
        <taxon>Neopterygii</taxon>
        <taxon>Teleostei</taxon>
        <taxon>Protacanthopterygii</taxon>
        <taxon>Esociformes</taxon>
        <taxon>Esocidae</taxon>
        <taxon>Esox</taxon>
    </lineage>
</organism>
<reference evidence="13" key="1">
    <citation type="journal article" date="2014" name="PLoS ONE">
        <title>The genome and linkage map of the northern pike (Esox lucius): conserved synteny revealed between the salmonid sister group and the Neoteleostei.</title>
        <authorList>
            <person name="Rondeau E.B."/>
            <person name="Minkley D.R."/>
            <person name="Leong J.S."/>
            <person name="Messmer A.M."/>
            <person name="Jantzen J.R."/>
            <person name="von Schalburg K.R."/>
            <person name="Lemon C."/>
            <person name="Bird N.H."/>
            <person name="Koop B.F."/>
        </authorList>
    </citation>
    <scope>NUCLEOTIDE SEQUENCE</scope>
</reference>
<feature type="domain" description="C2H2-type" evidence="11">
    <location>
        <begin position="134"/>
        <end position="161"/>
    </location>
</feature>
<feature type="domain" description="C2H2-type" evidence="11">
    <location>
        <begin position="218"/>
        <end position="245"/>
    </location>
</feature>
<dbReference type="FunFam" id="3.30.160.60:FF:000218">
    <property type="entry name" value="Zinc finger protein 10"/>
    <property type="match status" value="1"/>
</dbReference>
<evidence type="ECO:0000256" key="2">
    <source>
        <dbReference type="ARBA" id="ARBA00006991"/>
    </source>
</evidence>
<sequence length="293" mass="33649">MSTANYSNVKEEVCWTEKEGLWLNIVVKEEKEEEDVTVNKGVDTVTREGENDQNRVKEEDITLKEDVTVKEENATVNEEDDVFGVKEGEITVTLAEDEPGDFIYTGERPDIHSGSRKSPSVEPDAETPKPARRHHCSQCGKSFITFRNLQEHERTHTGEKPFQCSQCGKNFTQLGNLKSHWRIHTGEKPFHCSYCGNNFTQLGTLKDHEMTHTGEKPFHCSQCGKNFSRSRNLKQHEKTHTGQKPYHCPQCGKKFIHSWHLKKHERTRHTQDRSLNSALSVDRDVSCLLTRNT</sequence>
<proteinExistence type="inferred from homology"/>
<dbReference type="OrthoDB" id="6077919at2759"/>
<evidence type="ECO:0000256" key="7">
    <source>
        <dbReference type="ARBA" id="ARBA00023125"/>
    </source>
</evidence>
<dbReference type="Bgee" id="ENSELUG00000027080">
    <property type="expression patterns" value="Expressed in muscle tissue and 13 other cell types or tissues"/>
</dbReference>
<dbReference type="FunFam" id="3.30.160.60:FF:001954">
    <property type="entry name" value="Zinc finger protein 787"/>
    <property type="match status" value="1"/>
</dbReference>
<feature type="domain" description="C2H2-type" evidence="11">
    <location>
        <begin position="246"/>
        <end position="274"/>
    </location>
</feature>
<comment type="subcellular location">
    <subcellularLocation>
        <location evidence="1">Nucleus</location>
    </subcellularLocation>
</comment>
<dbReference type="PANTHER" id="PTHR24393:SF151">
    <property type="entry name" value="C2H2-TYPE DOMAIN-CONTAINING PROTEIN"/>
    <property type="match status" value="1"/>
</dbReference>
<dbReference type="AlphaFoldDB" id="A0A6Q2XJX4"/>
<evidence type="ECO:0000256" key="5">
    <source>
        <dbReference type="ARBA" id="ARBA00022771"/>
    </source>
</evidence>
<dbReference type="GO" id="GO:0008270">
    <property type="term" value="F:zinc ion binding"/>
    <property type="evidence" value="ECO:0007669"/>
    <property type="project" value="UniProtKB-KW"/>
</dbReference>
<keyword evidence="8" id="KW-0539">Nucleus</keyword>
<evidence type="ECO:0000256" key="4">
    <source>
        <dbReference type="ARBA" id="ARBA00022737"/>
    </source>
</evidence>
<evidence type="ECO:0000256" key="9">
    <source>
        <dbReference type="PROSITE-ProRule" id="PRU00042"/>
    </source>
</evidence>
<comment type="similarity">
    <text evidence="2">Belongs to the krueppel C2H2-type zinc-finger protein family.</text>
</comment>
<name>A0A6Q2XJX4_ESOLU</name>
<dbReference type="Gene3D" id="3.30.160.60">
    <property type="entry name" value="Classic Zinc Finger"/>
    <property type="match status" value="5"/>
</dbReference>
<dbReference type="InParanoid" id="A0A6Q2XJX4"/>
<keyword evidence="6" id="KW-0862">Zinc</keyword>
<dbReference type="GO" id="GO:0000978">
    <property type="term" value="F:RNA polymerase II cis-regulatory region sequence-specific DNA binding"/>
    <property type="evidence" value="ECO:0007669"/>
    <property type="project" value="TreeGrafter"/>
</dbReference>
<dbReference type="InterPro" id="IPR036236">
    <property type="entry name" value="Znf_C2H2_sf"/>
</dbReference>
<dbReference type="PROSITE" id="PS50157">
    <property type="entry name" value="ZINC_FINGER_C2H2_2"/>
    <property type="match status" value="5"/>
</dbReference>
<dbReference type="Ensembl" id="ENSELUT00000078921.2">
    <property type="protein sequence ID" value="ENSELUP00000053858.1"/>
    <property type="gene ID" value="ENSELUG00000027080.2"/>
</dbReference>
<feature type="domain" description="C2H2-type" evidence="11">
    <location>
        <begin position="190"/>
        <end position="217"/>
    </location>
</feature>
<accession>A0A6Q2XJX4</accession>
<gene>
    <name evidence="12" type="primary">ZNF691</name>
</gene>
<dbReference type="PROSITE" id="PS00028">
    <property type="entry name" value="ZINC_FINGER_C2H2_1"/>
    <property type="match status" value="5"/>
</dbReference>
<evidence type="ECO:0000256" key="3">
    <source>
        <dbReference type="ARBA" id="ARBA00022723"/>
    </source>
</evidence>
<keyword evidence="5 9" id="KW-0863">Zinc-finger</keyword>
<dbReference type="GO" id="GO:0005634">
    <property type="term" value="C:nucleus"/>
    <property type="evidence" value="ECO:0007669"/>
    <property type="project" value="UniProtKB-SubCell"/>
</dbReference>
<dbReference type="FunFam" id="3.30.160.60:FF:001465">
    <property type="entry name" value="Zinc finger protein 560"/>
    <property type="match status" value="1"/>
</dbReference>
<dbReference type="SMART" id="SM00355">
    <property type="entry name" value="ZnF_C2H2"/>
    <property type="match status" value="5"/>
</dbReference>
<dbReference type="Proteomes" id="UP000265140">
    <property type="component" value="Chromosome 9"/>
</dbReference>
<keyword evidence="13" id="KW-1185">Reference proteome</keyword>
<dbReference type="FunFam" id="3.30.160.60:FF:001927">
    <property type="entry name" value="Zinc finger protein 1184"/>
    <property type="match status" value="1"/>
</dbReference>
<reference evidence="12" key="4">
    <citation type="submission" date="2025-09" db="UniProtKB">
        <authorList>
            <consortium name="Ensembl"/>
        </authorList>
    </citation>
    <scope>IDENTIFICATION</scope>
</reference>
<protein>
    <recommendedName>
        <fullName evidence="11">C2H2-type domain-containing protein</fullName>
    </recommendedName>
</protein>
<evidence type="ECO:0000313" key="12">
    <source>
        <dbReference type="Ensembl" id="ENSELUP00000053858.1"/>
    </source>
</evidence>
<keyword evidence="4" id="KW-0677">Repeat</keyword>
<dbReference type="GO" id="GO:0001228">
    <property type="term" value="F:DNA-binding transcription activator activity, RNA polymerase II-specific"/>
    <property type="evidence" value="ECO:0007669"/>
    <property type="project" value="TreeGrafter"/>
</dbReference>
<dbReference type="SUPFAM" id="SSF57667">
    <property type="entry name" value="beta-beta-alpha zinc fingers"/>
    <property type="match status" value="3"/>
</dbReference>
<evidence type="ECO:0000259" key="11">
    <source>
        <dbReference type="PROSITE" id="PS50157"/>
    </source>
</evidence>
<dbReference type="GeneTree" id="ENSGT01150000286971"/>